<feature type="transmembrane region" description="Helical" evidence="5">
    <location>
        <begin position="176"/>
        <end position="197"/>
    </location>
</feature>
<accession>A0ABV7MFI0</accession>
<dbReference type="InterPro" id="IPR044880">
    <property type="entry name" value="NCX_ion-bd_dom_sf"/>
</dbReference>
<feature type="transmembrane region" description="Helical" evidence="5">
    <location>
        <begin position="144"/>
        <end position="164"/>
    </location>
</feature>
<gene>
    <name evidence="7" type="ORF">ACFONP_12535</name>
</gene>
<evidence type="ECO:0000259" key="6">
    <source>
        <dbReference type="Pfam" id="PF01699"/>
    </source>
</evidence>
<evidence type="ECO:0000313" key="7">
    <source>
        <dbReference type="EMBL" id="MFC3303557.1"/>
    </source>
</evidence>
<comment type="subcellular location">
    <subcellularLocation>
        <location evidence="1">Membrane</location>
        <topology evidence="1">Multi-pass membrane protein</topology>
    </subcellularLocation>
</comment>
<feature type="transmembrane region" description="Helical" evidence="5">
    <location>
        <begin position="247"/>
        <end position="265"/>
    </location>
</feature>
<keyword evidence="8" id="KW-1185">Reference proteome</keyword>
<evidence type="ECO:0000256" key="5">
    <source>
        <dbReference type="SAM" id="Phobius"/>
    </source>
</evidence>
<dbReference type="Pfam" id="PF01699">
    <property type="entry name" value="Na_Ca_ex"/>
    <property type="match status" value="1"/>
</dbReference>
<feature type="transmembrane region" description="Helical" evidence="5">
    <location>
        <begin position="47"/>
        <end position="77"/>
    </location>
</feature>
<dbReference type="EMBL" id="JBHRVA010000003">
    <property type="protein sequence ID" value="MFC3303557.1"/>
    <property type="molecule type" value="Genomic_DNA"/>
</dbReference>
<comment type="caution">
    <text evidence="7">The sequence shown here is derived from an EMBL/GenBank/DDBJ whole genome shotgun (WGS) entry which is preliminary data.</text>
</comment>
<dbReference type="Gene3D" id="1.20.1420.30">
    <property type="entry name" value="NCX, central ion-binding region"/>
    <property type="match status" value="1"/>
</dbReference>
<proteinExistence type="predicted"/>
<feature type="transmembrane region" description="Helical" evidence="5">
    <location>
        <begin position="217"/>
        <end position="235"/>
    </location>
</feature>
<organism evidence="7 8">
    <name type="scientific">Parvularcula lutaonensis</name>
    <dbReference type="NCBI Taxonomy" id="491923"/>
    <lineage>
        <taxon>Bacteria</taxon>
        <taxon>Pseudomonadati</taxon>
        <taxon>Pseudomonadota</taxon>
        <taxon>Alphaproteobacteria</taxon>
        <taxon>Parvularculales</taxon>
        <taxon>Parvularculaceae</taxon>
        <taxon>Parvularcula</taxon>
    </lineage>
</organism>
<evidence type="ECO:0000256" key="3">
    <source>
        <dbReference type="ARBA" id="ARBA00022989"/>
    </source>
</evidence>
<dbReference type="InterPro" id="IPR004837">
    <property type="entry name" value="NaCa_Exmemb"/>
</dbReference>
<evidence type="ECO:0000256" key="4">
    <source>
        <dbReference type="ARBA" id="ARBA00023136"/>
    </source>
</evidence>
<protein>
    <submittedName>
        <fullName evidence="7">Sodium:calcium antiporter</fullName>
    </submittedName>
</protein>
<keyword evidence="3 5" id="KW-1133">Transmembrane helix</keyword>
<keyword evidence="4 5" id="KW-0472">Membrane</keyword>
<feature type="transmembrane region" description="Helical" evidence="5">
    <location>
        <begin position="116"/>
        <end position="138"/>
    </location>
</feature>
<sequence length="266" mass="27315">MSNSLGGIAAQTLFLAAADIAYRKANLEHAAASLENMLQGTVLLGALSLVVMAVAAPGLEVAGVHPVSVMVVGFYVLGLKVTQSARDVPGWQAKITANTRQDEPETDAGKLSLSRLVISFCVLAGITAVAGFMVSRAAEGAIEVFGLSESIAGAFLTAIVTSLPELVTTVAAVRRGALTLAVGGIIGGNAFDVLFIAASDVAYREGSIYAAIGNQQLFLTAVAMAMTAALLMGLLRRQEKGPAGLGFETVLVIALYFAGSSILVMR</sequence>
<evidence type="ECO:0000256" key="2">
    <source>
        <dbReference type="ARBA" id="ARBA00022692"/>
    </source>
</evidence>
<reference evidence="8" key="1">
    <citation type="journal article" date="2019" name="Int. J. Syst. Evol. Microbiol.">
        <title>The Global Catalogue of Microorganisms (GCM) 10K type strain sequencing project: providing services to taxonomists for standard genome sequencing and annotation.</title>
        <authorList>
            <consortium name="The Broad Institute Genomics Platform"/>
            <consortium name="The Broad Institute Genome Sequencing Center for Infectious Disease"/>
            <person name="Wu L."/>
            <person name="Ma J."/>
        </authorList>
    </citation>
    <scope>NUCLEOTIDE SEQUENCE [LARGE SCALE GENOMIC DNA]</scope>
    <source>
        <strain evidence="8">KCTC 22245</strain>
    </source>
</reference>
<name>A0ABV7MFI0_9PROT</name>
<dbReference type="Proteomes" id="UP001595607">
    <property type="component" value="Unassembled WGS sequence"/>
</dbReference>
<feature type="domain" description="Sodium/calcium exchanger membrane region" evidence="6">
    <location>
        <begin position="117"/>
        <end position="246"/>
    </location>
</feature>
<evidence type="ECO:0000313" key="8">
    <source>
        <dbReference type="Proteomes" id="UP001595607"/>
    </source>
</evidence>
<dbReference type="RefSeq" id="WP_229786203.1">
    <property type="nucleotide sequence ID" value="NZ_BMXU01000002.1"/>
</dbReference>
<evidence type="ECO:0000256" key="1">
    <source>
        <dbReference type="ARBA" id="ARBA00004141"/>
    </source>
</evidence>
<keyword evidence="2 5" id="KW-0812">Transmembrane</keyword>